<reference evidence="1 2" key="1">
    <citation type="submission" date="2019-02" db="EMBL/GenBank/DDBJ databases">
        <title>Deep-cultivation of Planctomycetes and their phenomic and genomic characterization uncovers novel biology.</title>
        <authorList>
            <person name="Wiegand S."/>
            <person name="Jogler M."/>
            <person name="Boedeker C."/>
            <person name="Pinto D."/>
            <person name="Vollmers J."/>
            <person name="Rivas-Marin E."/>
            <person name="Kohn T."/>
            <person name="Peeters S.H."/>
            <person name="Heuer A."/>
            <person name="Rast P."/>
            <person name="Oberbeckmann S."/>
            <person name="Bunk B."/>
            <person name="Jeske O."/>
            <person name="Meyerdierks A."/>
            <person name="Storesund J.E."/>
            <person name="Kallscheuer N."/>
            <person name="Luecker S."/>
            <person name="Lage O.M."/>
            <person name="Pohl T."/>
            <person name="Merkel B.J."/>
            <person name="Hornburger P."/>
            <person name="Mueller R.-W."/>
            <person name="Bruemmer F."/>
            <person name="Labrenz M."/>
            <person name="Spormann A.M."/>
            <person name="Op den Camp H."/>
            <person name="Overmann J."/>
            <person name="Amann R."/>
            <person name="Jetten M.S.M."/>
            <person name="Mascher T."/>
            <person name="Medema M.H."/>
            <person name="Devos D.P."/>
            <person name="Kaster A.-K."/>
            <person name="Ovreas L."/>
            <person name="Rohde M."/>
            <person name="Galperin M.Y."/>
            <person name="Jogler C."/>
        </authorList>
    </citation>
    <scope>NUCLEOTIDE SEQUENCE [LARGE SCALE GENOMIC DNA]</scope>
    <source>
        <strain evidence="1 2">Pla163</strain>
    </source>
</reference>
<dbReference type="AlphaFoldDB" id="A0A518CXB3"/>
<dbReference type="InterPro" id="IPR011990">
    <property type="entry name" value="TPR-like_helical_dom_sf"/>
</dbReference>
<evidence type="ECO:0000313" key="2">
    <source>
        <dbReference type="Proteomes" id="UP000319342"/>
    </source>
</evidence>
<dbReference type="EMBL" id="CP036290">
    <property type="protein sequence ID" value="QDU83871.1"/>
    <property type="molecule type" value="Genomic_DNA"/>
</dbReference>
<organism evidence="1 2">
    <name type="scientific">Rohdeia mirabilis</name>
    <dbReference type="NCBI Taxonomy" id="2528008"/>
    <lineage>
        <taxon>Bacteria</taxon>
        <taxon>Pseudomonadati</taxon>
        <taxon>Planctomycetota</taxon>
        <taxon>Planctomycetia</taxon>
        <taxon>Planctomycetia incertae sedis</taxon>
        <taxon>Rohdeia</taxon>
    </lineage>
</organism>
<evidence type="ECO:0000313" key="1">
    <source>
        <dbReference type="EMBL" id="QDU83871.1"/>
    </source>
</evidence>
<name>A0A518CXB3_9BACT</name>
<accession>A0A518CXB3</accession>
<dbReference type="SUPFAM" id="SSF48452">
    <property type="entry name" value="TPR-like"/>
    <property type="match status" value="1"/>
</dbReference>
<evidence type="ECO:0008006" key="3">
    <source>
        <dbReference type="Google" id="ProtNLM"/>
    </source>
</evidence>
<gene>
    <name evidence="1" type="ORF">Pla163_09720</name>
</gene>
<keyword evidence="2" id="KW-1185">Reference proteome</keyword>
<protein>
    <recommendedName>
        <fullName evidence="3">Thioredoxin-like fold domain-containing protein</fullName>
    </recommendedName>
</protein>
<dbReference type="Proteomes" id="UP000319342">
    <property type="component" value="Chromosome"/>
</dbReference>
<sequence>MELAKEYGDDLQVILVECQNTGDLETERFTWDKGWMGGPAMWSSERPMNAGMDGIPHYVLLGNDGTVLSKGYSVADKSKVEDLIAEQVKARGDAPDDAPKSLKKAYAEFAKGKYQKAIEVAEKAIEKGDDVDAARQLIDSLTLKMERRLQLIERQLGAGEAVLAKANFEAFVDAARGVDAVADQIATLTETFDSEETKREIEADETLQRTLKKAFDDGIDSKTAKKLEKLAEDYAGTKCAERAKHLATLVVE</sequence>
<proteinExistence type="predicted"/>